<name>A0ABU8HD92_9BACI</name>
<evidence type="ECO:0000313" key="4">
    <source>
        <dbReference type="Proteomes" id="UP001312865"/>
    </source>
</evidence>
<feature type="domain" description="Type III secretion system flagellar brake protein YcgR PilZN" evidence="2">
    <location>
        <begin position="3"/>
        <end position="88"/>
    </location>
</feature>
<dbReference type="InterPro" id="IPR009875">
    <property type="entry name" value="PilZ_domain"/>
</dbReference>
<proteinExistence type="predicted"/>
<dbReference type="InterPro" id="IPR009926">
    <property type="entry name" value="T3SS_YcgR_PilZN"/>
</dbReference>
<dbReference type="SUPFAM" id="SSF141371">
    <property type="entry name" value="PilZ domain-like"/>
    <property type="match status" value="1"/>
</dbReference>
<evidence type="ECO:0000259" key="1">
    <source>
        <dbReference type="Pfam" id="PF07238"/>
    </source>
</evidence>
<dbReference type="RefSeq" id="WP_336586607.1">
    <property type="nucleotide sequence ID" value="NZ_JBBAXC010000006.1"/>
</dbReference>
<accession>A0ABU8HD92</accession>
<organism evidence="3 4">
    <name type="scientific">Bacillus spongiae</name>
    <dbReference type="NCBI Taxonomy" id="2683610"/>
    <lineage>
        <taxon>Bacteria</taxon>
        <taxon>Bacillati</taxon>
        <taxon>Bacillota</taxon>
        <taxon>Bacilli</taxon>
        <taxon>Bacillales</taxon>
        <taxon>Bacillaceae</taxon>
        <taxon>Bacillus</taxon>
    </lineage>
</organism>
<evidence type="ECO:0000259" key="2">
    <source>
        <dbReference type="Pfam" id="PF12945"/>
    </source>
</evidence>
<protein>
    <submittedName>
        <fullName evidence="3">Flagellar brake domain-containing protein</fullName>
    </submittedName>
</protein>
<dbReference type="Pfam" id="PF07238">
    <property type="entry name" value="PilZ"/>
    <property type="match status" value="1"/>
</dbReference>
<feature type="domain" description="PilZ" evidence="1">
    <location>
        <begin position="97"/>
        <end position="203"/>
    </location>
</feature>
<dbReference type="EMBL" id="JBBAXC010000006">
    <property type="protein sequence ID" value="MEI5907169.1"/>
    <property type="molecule type" value="Genomic_DNA"/>
</dbReference>
<keyword evidence="3" id="KW-0969">Cilium</keyword>
<comment type="caution">
    <text evidence="3">The sequence shown here is derived from an EMBL/GenBank/DDBJ whole genome shotgun (WGS) entry which is preliminary data.</text>
</comment>
<dbReference type="Pfam" id="PF12945">
    <property type="entry name" value="PilZNR"/>
    <property type="match status" value="1"/>
</dbReference>
<keyword evidence="3" id="KW-0966">Cell projection</keyword>
<evidence type="ECO:0000313" key="3">
    <source>
        <dbReference type="EMBL" id="MEI5907169.1"/>
    </source>
</evidence>
<reference evidence="3 4" key="1">
    <citation type="journal article" date="2018" name="J. Microbiol.">
        <title>Bacillus spongiae sp. nov., isolated from sponge of Jeju Island.</title>
        <authorList>
            <person name="Lee G.E."/>
            <person name="Im W.T."/>
            <person name="Park J.S."/>
        </authorList>
    </citation>
    <scope>NUCLEOTIDE SEQUENCE [LARGE SCALE GENOMIC DNA]</scope>
    <source>
        <strain evidence="3 4">135PIL107-10</strain>
    </source>
</reference>
<dbReference type="Proteomes" id="UP001312865">
    <property type="component" value="Unassembled WGS sequence"/>
</dbReference>
<sequence>MFKIGASISLDLIHSEKQESYRCKIVEENKGTVYIDYPINQETGRTVYLIDGTQLKVKMVIDNVPYIFDTEVLGRVKKNIPMIILRYPGDSQLMKIQRREYVRVDASIDVSVTVNDTARFSTLTEDISAGGCVLIIPNDIEMKEKNFVKLLLVLPMQTGEYHYLTIDGKTVRFLDKGNRQLVSVQFLNLNETSKQIIMRYCFERQLILRKKGLLE</sequence>
<dbReference type="Gene3D" id="2.40.10.220">
    <property type="entry name" value="predicted glycosyltransferase like domains"/>
    <property type="match status" value="1"/>
</dbReference>
<keyword evidence="4" id="KW-1185">Reference proteome</keyword>
<gene>
    <name evidence="3" type="ORF">WAK64_08880</name>
</gene>
<keyword evidence="3" id="KW-0282">Flagellum</keyword>